<dbReference type="InterPro" id="IPR001173">
    <property type="entry name" value="Glyco_trans_2-like"/>
</dbReference>
<gene>
    <name evidence="6" type="ORF">Q361_103156</name>
</gene>
<evidence type="ECO:0000259" key="5">
    <source>
        <dbReference type="Pfam" id="PF00535"/>
    </source>
</evidence>
<evidence type="ECO:0000313" key="7">
    <source>
        <dbReference type="Proteomes" id="UP000237056"/>
    </source>
</evidence>
<dbReference type="Gene3D" id="3.90.550.10">
    <property type="entry name" value="Spore Coat Polysaccharide Biosynthesis Protein SpsA, Chain A"/>
    <property type="match status" value="1"/>
</dbReference>
<dbReference type="RefSeq" id="WP_103725298.1">
    <property type="nucleotide sequence ID" value="NZ_PQNY01000003.1"/>
</dbReference>
<evidence type="ECO:0000256" key="1">
    <source>
        <dbReference type="ARBA" id="ARBA00006739"/>
    </source>
</evidence>
<evidence type="ECO:0000313" key="6">
    <source>
        <dbReference type="EMBL" id="POS02641.1"/>
    </source>
</evidence>
<feature type="transmembrane region" description="Helical" evidence="4">
    <location>
        <begin position="308"/>
        <end position="328"/>
    </location>
</feature>
<keyword evidence="2" id="KW-0328">Glycosyltransferase</keyword>
<dbReference type="OrthoDB" id="9805625at2"/>
<dbReference type="Proteomes" id="UP000237056">
    <property type="component" value="Unassembled WGS sequence"/>
</dbReference>
<comment type="caution">
    <text evidence="6">The sequence shown here is derived from an EMBL/GenBank/DDBJ whole genome shotgun (WGS) entry which is preliminary data.</text>
</comment>
<sequence>MTVIVFFLIVVYVVFIIQIIYGFTKVKTFQFTKNEPKTKFSIVIPFRNEEKHLTKLLNSIARVNYPLDLFEIIAVDDFSDDQSVNKYNVWRLQNQEISTTLLENMHLSGSPKKDALTRAIPIAKHDWIITIDADCRVGKKWLLAFDNFIQQNQNIEMVAAPVVYKEKNNWFHHFQQLELLSLQATTIGAFGIQKPFMCNGANFAYTKRFFNEIGGFGGVLHKASGDDVLLLQKAANKNLLKVAFLKNEEAKVCTQPQKKIDKLFMQRVRWVSKSSGYSSLYAKTLALVVFFANVAMIAGLILLMLHKISVSFFMLIFLLKYVSDFILIQQGTFLTPQKKWNFPFASAFIYPFFATAVGLYSLFGTFTWKGRVFKS</sequence>
<keyword evidence="3 6" id="KW-0808">Transferase</keyword>
<dbReference type="PANTHER" id="PTHR43630">
    <property type="entry name" value="POLY-BETA-1,6-N-ACETYL-D-GLUCOSAMINE SYNTHASE"/>
    <property type="match status" value="1"/>
</dbReference>
<keyword evidence="4" id="KW-0812">Transmembrane</keyword>
<dbReference type="InterPro" id="IPR029044">
    <property type="entry name" value="Nucleotide-diphossugar_trans"/>
</dbReference>
<dbReference type="Pfam" id="PF00535">
    <property type="entry name" value="Glycos_transf_2"/>
    <property type="match status" value="1"/>
</dbReference>
<reference evidence="6 7" key="1">
    <citation type="submission" date="2018-01" db="EMBL/GenBank/DDBJ databases">
        <title>Genomic Encyclopedia of Type Strains, Phase I: the one thousand microbial genomes (KMG-I) project.</title>
        <authorList>
            <person name="Goeker M."/>
        </authorList>
    </citation>
    <scope>NUCLEOTIDE SEQUENCE [LARGE SCALE GENOMIC DNA]</scope>
    <source>
        <strain evidence="6 7">DSM 17960</strain>
    </source>
</reference>
<feature type="transmembrane region" description="Helical" evidence="4">
    <location>
        <begin position="280"/>
        <end position="302"/>
    </location>
</feature>
<feature type="transmembrane region" description="Helical" evidence="4">
    <location>
        <begin position="340"/>
        <end position="363"/>
    </location>
</feature>
<dbReference type="EMBL" id="PQNY01000003">
    <property type="protein sequence ID" value="POS02641.1"/>
    <property type="molecule type" value="Genomic_DNA"/>
</dbReference>
<dbReference type="AlphaFoldDB" id="A0A2S4NAB1"/>
<dbReference type="PANTHER" id="PTHR43630:SF1">
    <property type="entry name" value="POLY-BETA-1,6-N-ACETYL-D-GLUCOSAMINE SYNTHASE"/>
    <property type="match status" value="1"/>
</dbReference>
<evidence type="ECO:0000256" key="3">
    <source>
        <dbReference type="ARBA" id="ARBA00022679"/>
    </source>
</evidence>
<evidence type="ECO:0000256" key="4">
    <source>
        <dbReference type="SAM" id="Phobius"/>
    </source>
</evidence>
<organism evidence="6 7">
    <name type="scientific">Flavobacterium croceum DSM 17960</name>
    <dbReference type="NCBI Taxonomy" id="1121886"/>
    <lineage>
        <taxon>Bacteria</taxon>
        <taxon>Pseudomonadati</taxon>
        <taxon>Bacteroidota</taxon>
        <taxon>Flavobacteriia</taxon>
        <taxon>Flavobacteriales</taxon>
        <taxon>Flavobacteriaceae</taxon>
        <taxon>Flavobacterium</taxon>
    </lineage>
</organism>
<dbReference type="SUPFAM" id="SSF53448">
    <property type="entry name" value="Nucleotide-diphospho-sugar transferases"/>
    <property type="match status" value="1"/>
</dbReference>
<evidence type="ECO:0000256" key="2">
    <source>
        <dbReference type="ARBA" id="ARBA00022676"/>
    </source>
</evidence>
<keyword evidence="4" id="KW-1133">Transmembrane helix</keyword>
<proteinExistence type="inferred from homology"/>
<keyword evidence="7" id="KW-1185">Reference proteome</keyword>
<feature type="transmembrane region" description="Helical" evidence="4">
    <location>
        <begin position="6"/>
        <end position="24"/>
    </location>
</feature>
<keyword evidence="4" id="KW-0472">Membrane</keyword>
<name>A0A2S4NAB1_9FLAO</name>
<accession>A0A2S4NAB1</accession>
<dbReference type="GO" id="GO:0016757">
    <property type="term" value="F:glycosyltransferase activity"/>
    <property type="evidence" value="ECO:0007669"/>
    <property type="project" value="UniProtKB-KW"/>
</dbReference>
<feature type="domain" description="Glycosyltransferase 2-like" evidence="5">
    <location>
        <begin position="41"/>
        <end position="213"/>
    </location>
</feature>
<comment type="similarity">
    <text evidence="1">Belongs to the glycosyltransferase 2 family.</text>
</comment>
<protein>
    <submittedName>
        <fullName evidence="6">Cellulose synthase/poly-beta-1,6-N-acetylglucosamine synthase-like glycosyltransferase</fullName>
    </submittedName>
</protein>